<evidence type="ECO:0000256" key="2">
    <source>
        <dbReference type="SAM" id="MobiDB-lite"/>
    </source>
</evidence>
<dbReference type="RefSeq" id="WP_242952368.1">
    <property type="nucleotide sequence ID" value="NZ_FRFD01000007.1"/>
</dbReference>
<dbReference type="Gene3D" id="3.60.21.10">
    <property type="match status" value="1"/>
</dbReference>
<protein>
    <submittedName>
        <fullName evidence="4">Poly-gamma-glutamate synthesis protein (Capsule biosynthesis protein)</fullName>
    </submittedName>
</protein>
<feature type="domain" description="Capsule synthesis protein CapA" evidence="3">
    <location>
        <begin position="91"/>
        <end position="332"/>
    </location>
</feature>
<evidence type="ECO:0000259" key="3">
    <source>
        <dbReference type="SMART" id="SM00854"/>
    </source>
</evidence>
<dbReference type="InterPro" id="IPR019079">
    <property type="entry name" value="Capsule_synth_CapA"/>
</dbReference>
<feature type="compositionally biased region" description="Low complexity" evidence="2">
    <location>
        <begin position="72"/>
        <end position="82"/>
    </location>
</feature>
<dbReference type="PANTHER" id="PTHR33393:SF13">
    <property type="entry name" value="PGA BIOSYNTHESIS PROTEIN CAPA"/>
    <property type="match status" value="1"/>
</dbReference>
<dbReference type="Pfam" id="PF09587">
    <property type="entry name" value="PGA_cap"/>
    <property type="match status" value="1"/>
</dbReference>
<dbReference type="SMART" id="SM00854">
    <property type="entry name" value="PGA_cap"/>
    <property type="match status" value="1"/>
</dbReference>
<dbReference type="CDD" id="cd07381">
    <property type="entry name" value="MPP_CapA"/>
    <property type="match status" value="1"/>
</dbReference>
<dbReference type="Proteomes" id="UP000184612">
    <property type="component" value="Unassembled WGS sequence"/>
</dbReference>
<feature type="region of interest" description="Disordered" evidence="2">
    <location>
        <begin position="56"/>
        <end position="84"/>
    </location>
</feature>
<feature type="compositionally biased region" description="Basic and acidic residues" evidence="2">
    <location>
        <begin position="61"/>
        <end position="71"/>
    </location>
</feature>
<evidence type="ECO:0000313" key="4">
    <source>
        <dbReference type="EMBL" id="SHO49795.1"/>
    </source>
</evidence>
<dbReference type="STRING" id="1121345.SAMN02745217_02433"/>
<keyword evidence="5" id="KW-1185">Reference proteome</keyword>
<dbReference type="InterPro" id="IPR052169">
    <property type="entry name" value="CW_Biosynth-Accessory"/>
</dbReference>
<dbReference type="SUPFAM" id="SSF56300">
    <property type="entry name" value="Metallo-dependent phosphatases"/>
    <property type="match status" value="1"/>
</dbReference>
<name>A0A1M7YAZ3_9FIRM</name>
<organism evidence="4 5">
    <name type="scientific">Anaerocolumna xylanovorans DSM 12503</name>
    <dbReference type="NCBI Taxonomy" id="1121345"/>
    <lineage>
        <taxon>Bacteria</taxon>
        <taxon>Bacillati</taxon>
        <taxon>Bacillota</taxon>
        <taxon>Clostridia</taxon>
        <taxon>Lachnospirales</taxon>
        <taxon>Lachnospiraceae</taxon>
        <taxon>Anaerocolumna</taxon>
    </lineage>
</organism>
<reference evidence="4 5" key="1">
    <citation type="submission" date="2016-12" db="EMBL/GenBank/DDBJ databases">
        <authorList>
            <person name="Song W.-J."/>
            <person name="Kurnit D.M."/>
        </authorList>
    </citation>
    <scope>NUCLEOTIDE SEQUENCE [LARGE SCALE GENOMIC DNA]</scope>
    <source>
        <strain evidence="4 5">DSM 12503</strain>
    </source>
</reference>
<dbReference type="AlphaFoldDB" id="A0A1M7YAZ3"/>
<accession>A0A1M7YAZ3</accession>
<gene>
    <name evidence="4" type="ORF">SAMN02745217_02433</name>
</gene>
<dbReference type="InterPro" id="IPR029052">
    <property type="entry name" value="Metallo-depent_PP-like"/>
</dbReference>
<sequence length="399" mass="44197">MSKKKMYRLLAFVLITFSLLAVVLCYEIKIYSWGREGRNNSIEGDVASVSGQAGNVTAAPDKVKDNEKGTEEPAPSATPAPADTEEEKDINLFFAGDIYLSDAVAGIYKKQGIEGIVDNKLLAAMKDADIAMVNQEFTFSNRGKAAEDKQYTFRVNPDYVTAFQDMGIDIVTLANNHSMDFGTTALKDSFSTLSAAGISYVGAGNNLSEARNIHYAKEHGKTLAFLAASRVIPVPEWNATGSKAGMLTTYDPAFLLEDIKTAKENSDYVIVYLHWGIERDEKPKDYQRNLARQYIDAGADMVIGSHPHVLQGVEYYNGKPIIYSLGNYIFYSNIKSTAVLKVTLDEKLDAKIQLLPAYAANGKTQLIDNPEKIREFYEYMKSISFDVSFEESGYVMARQ</sequence>
<dbReference type="PANTHER" id="PTHR33393">
    <property type="entry name" value="POLYGLUTAMINE SYNTHESIS ACCESSORY PROTEIN RV0574C-RELATED"/>
    <property type="match status" value="1"/>
</dbReference>
<dbReference type="EMBL" id="FRFD01000007">
    <property type="protein sequence ID" value="SHO49795.1"/>
    <property type="molecule type" value="Genomic_DNA"/>
</dbReference>
<evidence type="ECO:0000256" key="1">
    <source>
        <dbReference type="ARBA" id="ARBA00005662"/>
    </source>
</evidence>
<comment type="similarity">
    <text evidence="1">Belongs to the CapA family.</text>
</comment>
<evidence type="ECO:0000313" key="5">
    <source>
        <dbReference type="Proteomes" id="UP000184612"/>
    </source>
</evidence>
<proteinExistence type="inferred from homology"/>